<dbReference type="EMBL" id="JACEZU010000023">
    <property type="protein sequence ID" value="MBA5690693.1"/>
    <property type="molecule type" value="Genomic_DNA"/>
</dbReference>
<sequence>MTRQRIELGGVATAFKMGKIAGLGLLCVVSACLLTGWYFTPSKRLERLAGDMHYAALQAVTHDENVALMQALQIRRGGSTSISTSCSASPCTVTMTQKFVASGLPGGSKRCWNFVVVADVEPYVVKTDRTILVPPKIRWRDLGWHWKAIIDSDAEKSLMYVGDMGQLDLTTHIEGSDVIAVHLRTMATGMGRGLRS</sequence>
<name>A0A7W2INF4_9BURK</name>
<organism evidence="2 3">
    <name type="scientific">Rugamonas apoptosis</name>
    <dbReference type="NCBI Taxonomy" id="2758570"/>
    <lineage>
        <taxon>Bacteria</taxon>
        <taxon>Pseudomonadati</taxon>
        <taxon>Pseudomonadota</taxon>
        <taxon>Betaproteobacteria</taxon>
        <taxon>Burkholderiales</taxon>
        <taxon>Oxalobacteraceae</taxon>
        <taxon>Telluria group</taxon>
        <taxon>Rugamonas</taxon>
    </lineage>
</organism>
<keyword evidence="1" id="KW-0812">Transmembrane</keyword>
<feature type="transmembrane region" description="Helical" evidence="1">
    <location>
        <begin position="20"/>
        <end position="39"/>
    </location>
</feature>
<keyword evidence="1" id="KW-1133">Transmembrane helix</keyword>
<dbReference type="PROSITE" id="PS51257">
    <property type="entry name" value="PROKAR_LIPOPROTEIN"/>
    <property type="match status" value="1"/>
</dbReference>
<accession>A0A7W2INF4</accession>
<keyword evidence="3" id="KW-1185">Reference proteome</keyword>
<protein>
    <submittedName>
        <fullName evidence="2">Uncharacterized protein</fullName>
    </submittedName>
</protein>
<comment type="caution">
    <text evidence="2">The sequence shown here is derived from an EMBL/GenBank/DDBJ whole genome shotgun (WGS) entry which is preliminary data.</text>
</comment>
<dbReference type="AlphaFoldDB" id="A0A7W2INF4"/>
<dbReference type="Proteomes" id="UP000573499">
    <property type="component" value="Unassembled WGS sequence"/>
</dbReference>
<evidence type="ECO:0000313" key="2">
    <source>
        <dbReference type="EMBL" id="MBA5690693.1"/>
    </source>
</evidence>
<reference evidence="2 3" key="1">
    <citation type="submission" date="2020-07" db="EMBL/GenBank/DDBJ databases">
        <title>Novel species isolated from subtropical streams in China.</title>
        <authorList>
            <person name="Lu H."/>
        </authorList>
    </citation>
    <scope>NUCLEOTIDE SEQUENCE [LARGE SCALE GENOMIC DNA]</scope>
    <source>
        <strain evidence="2 3">LX47W</strain>
    </source>
</reference>
<evidence type="ECO:0000313" key="3">
    <source>
        <dbReference type="Proteomes" id="UP000573499"/>
    </source>
</evidence>
<evidence type="ECO:0000256" key="1">
    <source>
        <dbReference type="SAM" id="Phobius"/>
    </source>
</evidence>
<proteinExistence type="predicted"/>
<keyword evidence="1" id="KW-0472">Membrane</keyword>
<dbReference type="RefSeq" id="WP_182157640.1">
    <property type="nucleotide sequence ID" value="NZ_JACEZU010000023.1"/>
</dbReference>
<gene>
    <name evidence="2" type="ORF">H3H39_27020</name>
</gene>